<dbReference type="PANTHER" id="PTHR43329">
    <property type="entry name" value="EPOXIDE HYDROLASE"/>
    <property type="match status" value="1"/>
</dbReference>
<evidence type="ECO:0000313" key="4">
    <source>
        <dbReference type="Proteomes" id="UP001596189"/>
    </source>
</evidence>
<evidence type="ECO:0000259" key="2">
    <source>
        <dbReference type="Pfam" id="PF00561"/>
    </source>
</evidence>
<dbReference type="EMBL" id="JBHSRD010000003">
    <property type="protein sequence ID" value="MFC6007069.1"/>
    <property type="molecule type" value="Genomic_DNA"/>
</dbReference>
<dbReference type="InterPro" id="IPR000073">
    <property type="entry name" value="AB_hydrolase_1"/>
</dbReference>
<reference evidence="4" key="1">
    <citation type="journal article" date="2019" name="Int. J. Syst. Evol. Microbiol.">
        <title>The Global Catalogue of Microorganisms (GCM) 10K type strain sequencing project: providing services to taxonomists for standard genome sequencing and annotation.</title>
        <authorList>
            <consortium name="The Broad Institute Genomics Platform"/>
            <consortium name="The Broad Institute Genome Sequencing Center for Infectious Disease"/>
            <person name="Wu L."/>
            <person name="Ma J."/>
        </authorList>
    </citation>
    <scope>NUCLEOTIDE SEQUENCE [LARGE SCALE GENOMIC DNA]</scope>
    <source>
        <strain evidence="4">KACC 14249</strain>
    </source>
</reference>
<dbReference type="Gene3D" id="3.40.50.1820">
    <property type="entry name" value="alpha/beta hydrolase"/>
    <property type="match status" value="1"/>
</dbReference>
<sequence>MTSVDATHVLHDGPWRHRFVSANGARFHVAEAGSGPLVLLLHGFPQMWWCWRHQLTALADAGYRAVAMDLRGYGASDKPPRGYDTPNLATDVAAVIRSLGASDAVVVGHDWGGWISWSMPALEPEVTRAVAAISMAHPVAMRRGAGGHRSQAAASRYVWGFQVPIRPERQLVRAGAVEALLRRGSGTSWPGHGEEADAIVAAYTDAMRVPFVAHSAMEYYRWAVRSTWRRDGRAFVERIDRPIDVPVLHLQGARDPAVLAETARRSAKWATGGYEYHEDDDAGHFLPEERPAEVNAALLDWLARLPSS</sequence>
<dbReference type="InterPro" id="IPR000639">
    <property type="entry name" value="Epox_hydrolase-like"/>
</dbReference>
<dbReference type="RefSeq" id="WP_345715877.1">
    <property type="nucleotide sequence ID" value="NZ_BAABFP010000004.1"/>
</dbReference>
<name>A0ABW1JD02_9ACTN</name>
<dbReference type="Pfam" id="PF00561">
    <property type="entry name" value="Abhydrolase_1"/>
    <property type="match status" value="1"/>
</dbReference>
<dbReference type="PRINTS" id="PR00412">
    <property type="entry name" value="EPOXHYDRLASE"/>
</dbReference>
<dbReference type="InterPro" id="IPR029058">
    <property type="entry name" value="AB_hydrolase_fold"/>
</dbReference>
<organism evidence="3 4">
    <name type="scientific">Angustibacter luteus</name>
    <dbReference type="NCBI Taxonomy" id="658456"/>
    <lineage>
        <taxon>Bacteria</taxon>
        <taxon>Bacillati</taxon>
        <taxon>Actinomycetota</taxon>
        <taxon>Actinomycetes</taxon>
        <taxon>Kineosporiales</taxon>
        <taxon>Kineosporiaceae</taxon>
    </lineage>
</organism>
<dbReference type="SUPFAM" id="SSF53474">
    <property type="entry name" value="alpha/beta-Hydrolases"/>
    <property type="match status" value="1"/>
</dbReference>
<evidence type="ECO:0000313" key="3">
    <source>
        <dbReference type="EMBL" id="MFC6007069.1"/>
    </source>
</evidence>
<keyword evidence="1 3" id="KW-0378">Hydrolase</keyword>
<gene>
    <name evidence="3" type="ORF">ACFQDO_07990</name>
</gene>
<accession>A0ABW1JD02</accession>
<proteinExistence type="predicted"/>
<evidence type="ECO:0000256" key="1">
    <source>
        <dbReference type="ARBA" id="ARBA00022801"/>
    </source>
</evidence>
<keyword evidence="4" id="KW-1185">Reference proteome</keyword>
<comment type="caution">
    <text evidence="3">The sequence shown here is derived from an EMBL/GenBank/DDBJ whole genome shotgun (WGS) entry which is preliminary data.</text>
</comment>
<protein>
    <submittedName>
        <fullName evidence="3">Alpha/beta fold hydrolase</fullName>
    </submittedName>
</protein>
<dbReference type="Proteomes" id="UP001596189">
    <property type="component" value="Unassembled WGS sequence"/>
</dbReference>
<feature type="domain" description="AB hydrolase-1" evidence="2">
    <location>
        <begin position="36"/>
        <end position="291"/>
    </location>
</feature>
<dbReference type="GO" id="GO:0016787">
    <property type="term" value="F:hydrolase activity"/>
    <property type="evidence" value="ECO:0007669"/>
    <property type="project" value="UniProtKB-KW"/>
</dbReference>